<dbReference type="OrthoDB" id="331713at2"/>
<protein>
    <submittedName>
        <fullName evidence="1">Uncharacterized protein</fullName>
    </submittedName>
</protein>
<keyword evidence="2" id="KW-1185">Reference proteome</keyword>
<accession>A0A4R9H708</accession>
<gene>
    <name evidence="1" type="ORF">EHO65_08215</name>
</gene>
<dbReference type="AlphaFoldDB" id="A0A4R9H708"/>
<name>A0A4R9H708_9LEPT</name>
<organism evidence="1 2">
    <name type="scientific">Leptospira andrefontaineae</name>
    <dbReference type="NCBI Taxonomy" id="2484976"/>
    <lineage>
        <taxon>Bacteria</taxon>
        <taxon>Pseudomonadati</taxon>
        <taxon>Spirochaetota</taxon>
        <taxon>Spirochaetia</taxon>
        <taxon>Leptospirales</taxon>
        <taxon>Leptospiraceae</taxon>
        <taxon>Leptospira</taxon>
    </lineage>
</organism>
<dbReference type="Proteomes" id="UP000298097">
    <property type="component" value="Unassembled WGS sequence"/>
</dbReference>
<dbReference type="EMBL" id="RQEY01000012">
    <property type="protein sequence ID" value="TGK41399.1"/>
    <property type="molecule type" value="Genomic_DNA"/>
</dbReference>
<proteinExistence type="predicted"/>
<reference evidence="1" key="1">
    <citation type="journal article" date="2019" name="PLoS Negl. Trop. Dis.">
        <title>Revisiting the worldwide diversity of Leptospira species in the environment.</title>
        <authorList>
            <person name="Vincent A.T."/>
            <person name="Schiettekatte O."/>
            <person name="Bourhy P."/>
            <person name="Veyrier F.J."/>
            <person name="Picardeau M."/>
        </authorList>
    </citation>
    <scope>NUCLEOTIDE SEQUENCE [LARGE SCALE GENOMIC DNA]</scope>
    <source>
        <strain evidence="1">201800301</strain>
    </source>
</reference>
<sequence length="81" mass="9250">MPMEEEKIPPGFPPESWKLLTPEQKQQYLDAYANVPSADGSNSRSSGIPSQGQIYAQAGKQMLLGYLWSFLRNLIYRLLRF</sequence>
<evidence type="ECO:0000313" key="2">
    <source>
        <dbReference type="Proteomes" id="UP000298097"/>
    </source>
</evidence>
<comment type="caution">
    <text evidence="1">The sequence shown here is derived from an EMBL/GenBank/DDBJ whole genome shotgun (WGS) entry which is preliminary data.</text>
</comment>
<evidence type="ECO:0000313" key="1">
    <source>
        <dbReference type="EMBL" id="TGK41399.1"/>
    </source>
</evidence>